<evidence type="ECO:0000313" key="2">
    <source>
        <dbReference type="EMBL" id="CAD7230397.1"/>
    </source>
</evidence>
<feature type="compositionally biased region" description="Low complexity" evidence="1">
    <location>
        <begin position="150"/>
        <end position="159"/>
    </location>
</feature>
<name>A0A7R8WEW0_9CRUS</name>
<proteinExistence type="predicted"/>
<organism evidence="2">
    <name type="scientific">Cyprideis torosa</name>
    <dbReference type="NCBI Taxonomy" id="163714"/>
    <lineage>
        <taxon>Eukaryota</taxon>
        <taxon>Metazoa</taxon>
        <taxon>Ecdysozoa</taxon>
        <taxon>Arthropoda</taxon>
        <taxon>Crustacea</taxon>
        <taxon>Oligostraca</taxon>
        <taxon>Ostracoda</taxon>
        <taxon>Podocopa</taxon>
        <taxon>Podocopida</taxon>
        <taxon>Cytherocopina</taxon>
        <taxon>Cytheroidea</taxon>
        <taxon>Cytherideidae</taxon>
        <taxon>Cyprideis</taxon>
    </lineage>
</organism>
<sequence length="191" mass="20666">MWSGSTFSRSAPLRSIGATSRSAPLRSGQNYRSLAPLRSETAPLHITANPLPLEYRGTGNLGVSLHRSSLKSSICEIGNVQAVRMPGCLLSAALERSFNYYWNSTKSASRFRDTETRVRESEIAPVKIPRPKISAKMSVVPITTSASAFSISTSSSSAAPQEPPKDYPEEDRRSPHPSQTPKTCSIEAGLS</sequence>
<dbReference type="EMBL" id="OB662656">
    <property type="protein sequence ID" value="CAD7230397.1"/>
    <property type="molecule type" value="Genomic_DNA"/>
</dbReference>
<gene>
    <name evidence="2" type="ORF">CTOB1V02_LOCUS8255</name>
</gene>
<protein>
    <submittedName>
        <fullName evidence="2">Uncharacterized protein</fullName>
    </submittedName>
</protein>
<feature type="region of interest" description="Disordered" evidence="1">
    <location>
        <begin position="150"/>
        <end position="191"/>
    </location>
</feature>
<accession>A0A7R8WEW0</accession>
<dbReference type="AlphaFoldDB" id="A0A7R8WEW0"/>
<evidence type="ECO:0000256" key="1">
    <source>
        <dbReference type="SAM" id="MobiDB-lite"/>
    </source>
</evidence>
<feature type="compositionally biased region" description="Basic and acidic residues" evidence="1">
    <location>
        <begin position="163"/>
        <end position="174"/>
    </location>
</feature>
<reference evidence="2" key="1">
    <citation type="submission" date="2020-11" db="EMBL/GenBank/DDBJ databases">
        <authorList>
            <person name="Tran Van P."/>
        </authorList>
    </citation>
    <scope>NUCLEOTIDE SEQUENCE</scope>
</reference>